<protein>
    <recommendedName>
        <fullName evidence="2">Core-binding (CB) domain-containing protein</fullName>
    </recommendedName>
</protein>
<keyword evidence="4" id="KW-1185">Reference proteome</keyword>
<dbReference type="EMBL" id="CP101988">
    <property type="protein sequence ID" value="UUI76767.1"/>
    <property type="molecule type" value="Genomic_DNA"/>
</dbReference>
<accession>A0ABY5L1U5</accession>
<dbReference type="Proteomes" id="UP001316189">
    <property type="component" value="Chromosome"/>
</dbReference>
<evidence type="ECO:0000256" key="1">
    <source>
        <dbReference type="PROSITE-ProRule" id="PRU01248"/>
    </source>
</evidence>
<evidence type="ECO:0000313" key="4">
    <source>
        <dbReference type="Proteomes" id="UP001316189"/>
    </source>
</evidence>
<organism evidence="3 4">
    <name type="scientific">Cellulomonas chengniuliangii</name>
    <dbReference type="NCBI Taxonomy" id="2968084"/>
    <lineage>
        <taxon>Bacteria</taxon>
        <taxon>Bacillati</taxon>
        <taxon>Actinomycetota</taxon>
        <taxon>Actinomycetes</taxon>
        <taxon>Micrococcales</taxon>
        <taxon>Cellulomonadaceae</taxon>
        <taxon>Cellulomonas</taxon>
    </lineage>
</organism>
<proteinExistence type="predicted"/>
<name>A0ABY5L1U5_9CELL</name>
<dbReference type="InterPro" id="IPR044068">
    <property type="entry name" value="CB"/>
</dbReference>
<sequence length="271" mass="28344">MTISADATTPLGEVVQMYLDRLDAAPSTVRQRRWALRDLQVFADDRAGTWGSTVAHALDAGTLSDWLASRADSTVSAQRARASAARALAAFLRDHLGATDLAEAKGSLALPAAPPAERSATRGRALLAATAAGRPRPVLPEVWARFVAHVGLLAATGAGEDALARLRVADAVGSSVLGRPVPDGARHAVQAWLEVRSEVVRGLQGSDPGSLWVRVHAGADRRTGHVAPAGLAISARGLRLSFTTVRDALAAVGHRVGDVQVRDVRAVAERP</sequence>
<reference evidence="3 4" key="1">
    <citation type="submission" date="2022-07" db="EMBL/GenBank/DDBJ databases">
        <title>Novel species in genus cellulomonas.</title>
        <authorList>
            <person name="Ye L."/>
        </authorList>
    </citation>
    <scope>NUCLEOTIDE SEQUENCE [LARGE SCALE GENOMIC DNA]</scope>
    <source>
        <strain evidence="4">zg-Y338</strain>
    </source>
</reference>
<evidence type="ECO:0000313" key="3">
    <source>
        <dbReference type="EMBL" id="UUI76767.1"/>
    </source>
</evidence>
<dbReference type="RefSeq" id="WP_227569056.1">
    <property type="nucleotide sequence ID" value="NZ_CP101988.1"/>
</dbReference>
<gene>
    <name evidence="3" type="ORF">NP064_07810</name>
</gene>
<dbReference type="PROSITE" id="PS51900">
    <property type="entry name" value="CB"/>
    <property type="match status" value="1"/>
</dbReference>
<evidence type="ECO:0000259" key="2">
    <source>
        <dbReference type="PROSITE" id="PS51900"/>
    </source>
</evidence>
<keyword evidence="1" id="KW-0238">DNA-binding</keyword>
<feature type="domain" description="Core-binding (CB)" evidence="2">
    <location>
        <begin position="9"/>
        <end position="93"/>
    </location>
</feature>